<sequence length="225" mass="24571">MLSLLQSSETETSISSSYEPQDLSDVNLSVKNAQGNFDTNHRLADTQKGDNEVVGNADISEPELSSDEEYDYPFTSESESSSIGEEFEWPPGSGIEPLIGEGNPEVESPNNEVNLEIESPVDEEFDYPLNSEPEPAIGEDNSEPAPQNNGITHNNQYEPPPRIRKDRQEIAASIFADMAIIAIVSSMATPVGPMVLTVPTAIKAGMVAAHIITRRFLESEVFRSE</sequence>
<evidence type="ECO:0000313" key="2">
    <source>
        <dbReference type="EMBL" id="VUC23709.1"/>
    </source>
</evidence>
<dbReference type="Proteomes" id="UP000766486">
    <property type="component" value="Unassembled WGS sequence"/>
</dbReference>
<protein>
    <recommendedName>
        <fullName evidence="4">SLC26A/SulP transporter domain-containing protein</fullName>
    </recommendedName>
</protein>
<feature type="compositionally biased region" description="Polar residues" evidence="1">
    <location>
        <begin position="24"/>
        <end position="38"/>
    </location>
</feature>
<evidence type="ECO:0008006" key="4">
    <source>
        <dbReference type="Google" id="ProtNLM"/>
    </source>
</evidence>
<gene>
    <name evidence="2" type="ORF">CLO192961_LOCUS121791</name>
</gene>
<comment type="caution">
    <text evidence="2">The sequence shown here is derived from an EMBL/GenBank/DDBJ whole genome shotgun (WGS) entry which is preliminary data.</text>
</comment>
<keyword evidence="3" id="KW-1185">Reference proteome</keyword>
<feature type="region of interest" description="Disordered" evidence="1">
    <location>
        <begin position="128"/>
        <end position="161"/>
    </location>
</feature>
<feature type="compositionally biased region" description="Low complexity" evidence="1">
    <location>
        <begin position="1"/>
        <end position="17"/>
    </location>
</feature>
<feature type="region of interest" description="Disordered" evidence="1">
    <location>
        <begin position="1"/>
        <end position="88"/>
    </location>
</feature>
<dbReference type="EMBL" id="CABFNS010000710">
    <property type="protein sequence ID" value="VUC23709.1"/>
    <property type="molecule type" value="Genomic_DNA"/>
</dbReference>
<feature type="compositionally biased region" description="Acidic residues" evidence="1">
    <location>
        <begin position="60"/>
        <end position="71"/>
    </location>
</feature>
<accession>A0ABY6TYC8</accession>
<proteinExistence type="predicted"/>
<evidence type="ECO:0000256" key="1">
    <source>
        <dbReference type="SAM" id="MobiDB-lite"/>
    </source>
</evidence>
<organism evidence="2 3">
    <name type="scientific">Bionectria ochroleuca</name>
    <name type="common">Gliocladium roseum</name>
    <dbReference type="NCBI Taxonomy" id="29856"/>
    <lineage>
        <taxon>Eukaryota</taxon>
        <taxon>Fungi</taxon>
        <taxon>Dikarya</taxon>
        <taxon>Ascomycota</taxon>
        <taxon>Pezizomycotina</taxon>
        <taxon>Sordariomycetes</taxon>
        <taxon>Hypocreomycetidae</taxon>
        <taxon>Hypocreales</taxon>
        <taxon>Bionectriaceae</taxon>
        <taxon>Clonostachys</taxon>
    </lineage>
</organism>
<feature type="compositionally biased region" description="Polar residues" evidence="1">
    <location>
        <begin position="144"/>
        <end position="157"/>
    </location>
</feature>
<name>A0ABY6TYC8_BIOOC</name>
<evidence type="ECO:0000313" key="3">
    <source>
        <dbReference type="Proteomes" id="UP000766486"/>
    </source>
</evidence>
<feature type="compositionally biased region" description="Basic and acidic residues" evidence="1">
    <location>
        <begin position="39"/>
        <end position="51"/>
    </location>
</feature>
<reference evidence="2 3" key="1">
    <citation type="submission" date="2019-06" db="EMBL/GenBank/DDBJ databases">
        <authorList>
            <person name="Broberg M."/>
        </authorList>
    </citation>
    <scope>NUCLEOTIDE SEQUENCE [LARGE SCALE GENOMIC DNA]</scope>
</reference>